<organism evidence="2 3">
    <name type="scientific">Aquicoccus porphyridii</name>
    <dbReference type="NCBI Taxonomy" id="1852029"/>
    <lineage>
        <taxon>Bacteria</taxon>
        <taxon>Pseudomonadati</taxon>
        <taxon>Pseudomonadota</taxon>
        <taxon>Alphaproteobacteria</taxon>
        <taxon>Rhodobacterales</taxon>
        <taxon>Paracoccaceae</taxon>
        <taxon>Aquicoccus</taxon>
    </lineage>
</organism>
<evidence type="ECO:0000313" key="3">
    <source>
        <dbReference type="Proteomes" id="UP000325291"/>
    </source>
</evidence>
<evidence type="ECO:0000259" key="1">
    <source>
        <dbReference type="Pfam" id="PF13304"/>
    </source>
</evidence>
<name>A0A5A9YX54_9RHOB</name>
<accession>A0A5A9YX54</accession>
<gene>
    <name evidence="2" type="ORF">FLO80_21655</name>
</gene>
<dbReference type="GO" id="GO:0016887">
    <property type="term" value="F:ATP hydrolysis activity"/>
    <property type="evidence" value="ECO:0007669"/>
    <property type="project" value="InterPro"/>
</dbReference>
<comment type="caution">
    <text evidence="2">The sequence shown here is derived from an EMBL/GenBank/DDBJ whole genome shotgun (WGS) entry which is preliminary data.</text>
</comment>
<dbReference type="InterPro" id="IPR027417">
    <property type="entry name" value="P-loop_NTPase"/>
</dbReference>
<dbReference type="InterPro" id="IPR003959">
    <property type="entry name" value="ATPase_AAA_core"/>
</dbReference>
<evidence type="ECO:0000313" key="2">
    <source>
        <dbReference type="EMBL" id="KAA0909415.1"/>
    </source>
</evidence>
<dbReference type="PANTHER" id="PTHR43581">
    <property type="entry name" value="ATP/GTP PHOSPHATASE"/>
    <property type="match status" value="1"/>
</dbReference>
<reference evidence="2 3" key="1">
    <citation type="submission" date="2019-07" db="EMBL/GenBank/DDBJ databases">
        <title>Aquicoccus porphyridii gen. nov., sp. nov., isolated from a small marine red alga, Porphyridium marinum.</title>
        <authorList>
            <person name="Liu L."/>
        </authorList>
    </citation>
    <scope>NUCLEOTIDE SEQUENCE [LARGE SCALE GENOMIC DNA]</scope>
    <source>
        <strain evidence="2 3">L1 8-17</strain>
    </source>
</reference>
<proteinExistence type="predicted"/>
<dbReference type="Pfam" id="PF13304">
    <property type="entry name" value="AAA_21"/>
    <property type="match status" value="1"/>
</dbReference>
<dbReference type="PANTHER" id="PTHR43581:SF2">
    <property type="entry name" value="EXCINUCLEASE ATPASE SUBUNIT"/>
    <property type="match status" value="1"/>
</dbReference>
<dbReference type="SUPFAM" id="SSF52540">
    <property type="entry name" value="P-loop containing nucleoside triphosphate hydrolases"/>
    <property type="match status" value="1"/>
</dbReference>
<dbReference type="InterPro" id="IPR051396">
    <property type="entry name" value="Bact_Antivir_Def_Nuclease"/>
</dbReference>
<dbReference type="Proteomes" id="UP000325291">
    <property type="component" value="Unassembled WGS sequence"/>
</dbReference>
<feature type="domain" description="ATPase AAA-type core" evidence="1">
    <location>
        <begin position="4"/>
        <end position="83"/>
    </location>
</feature>
<dbReference type="AlphaFoldDB" id="A0A5A9YX54"/>
<dbReference type="EMBL" id="VINQ01000056">
    <property type="protein sequence ID" value="KAA0909415.1"/>
    <property type="molecule type" value="Genomic_DNA"/>
</dbReference>
<dbReference type="GO" id="GO:0005524">
    <property type="term" value="F:ATP binding"/>
    <property type="evidence" value="ECO:0007669"/>
    <property type="project" value="InterPro"/>
</dbReference>
<protein>
    <submittedName>
        <fullName evidence="2">AAA family ATPase</fullName>
    </submittedName>
</protein>
<sequence length="317" mass="36084">MAANLFQLSTGQAVLLDLFLAIIRDFDLSRSQLTQLSDIEGIVVVDEIDLHLHTDLQHDLLPNLIRLFPKVQFILTTHSPLFLIGMEKVFTSDGFQLIELPDGQEIEVERFSEFEAAYKHMQDSARFQDDVRNRIEANQKPVLYLEGTTDIDYLTKAGELLGKAALVDEFELVDAVGCPHLNKIWDTYKSHLGATIQKKWLLLYDCDAGKPDTNNGNLFRRTIAQQPHKIESGIENLFSDETIQRAIDHKLAFVDIKQGHSLVERGVEKAVPETWKINKDEKRNLCDWLCENGTADDFRNFSLVFDILEEVLATEVG</sequence>
<keyword evidence="3" id="KW-1185">Reference proteome</keyword>
<dbReference type="Gene3D" id="3.40.50.300">
    <property type="entry name" value="P-loop containing nucleotide triphosphate hydrolases"/>
    <property type="match status" value="1"/>
</dbReference>
<dbReference type="CDD" id="cd00267">
    <property type="entry name" value="ABC_ATPase"/>
    <property type="match status" value="1"/>
</dbReference>